<dbReference type="HAMAP" id="MF_00360">
    <property type="entry name" value="Ribosomal_bS6"/>
    <property type="match status" value="1"/>
</dbReference>
<dbReference type="InterPro" id="IPR014717">
    <property type="entry name" value="Transl_elong_EF1B/ribsomal_bS6"/>
</dbReference>
<dbReference type="InterPro" id="IPR035980">
    <property type="entry name" value="Ribosomal_bS6_sf"/>
</dbReference>
<comment type="similarity">
    <text evidence="1 6">Belongs to the bacterial ribosomal protein bS6 family.</text>
</comment>
<organism evidence="8 9">
    <name type="scientific">Paludisphaera mucosa</name>
    <dbReference type="NCBI Taxonomy" id="3030827"/>
    <lineage>
        <taxon>Bacteria</taxon>
        <taxon>Pseudomonadati</taxon>
        <taxon>Planctomycetota</taxon>
        <taxon>Planctomycetia</taxon>
        <taxon>Isosphaerales</taxon>
        <taxon>Isosphaeraceae</taxon>
        <taxon>Paludisphaera</taxon>
    </lineage>
</organism>
<dbReference type="Proteomes" id="UP001216907">
    <property type="component" value="Unassembled WGS sequence"/>
</dbReference>
<dbReference type="InterPro" id="IPR000529">
    <property type="entry name" value="Ribosomal_bS6"/>
</dbReference>
<evidence type="ECO:0000256" key="5">
    <source>
        <dbReference type="ARBA" id="ARBA00035294"/>
    </source>
</evidence>
<evidence type="ECO:0000256" key="6">
    <source>
        <dbReference type="HAMAP-Rule" id="MF_00360"/>
    </source>
</evidence>
<feature type="region of interest" description="Disordered" evidence="7">
    <location>
        <begin position="105"/>
        <end position="135"/>
    </location>
</feature>
<dbReference type="SUPFAM" id="SSF54995">
    <property type="entry name" value="Ribosomal protein S6"/>
    <property type="match status" value="1"/>
</dbReference>
<accession>A0ABT6FGL5</accession>
<sequence length="135" mass="15646">MPLNTYEGMFLLDSTKAAAAWDDTVKQVHDILTKYDSEIVASRQWDERRLAYAIEGHKKGTYLLTYFRTDGSKLKEIVSDCHLSDVILRELILKVHPKLEEQLVNQAMASNPNVDAENGHDDDMDDRPRRRRRDD</sequence>
<dbReference type="Gene3D" id="3.30.70.60">
    <property type="match status" value="1"/>
</dbReference>
<dbReference type="EMBL" id="JARRAG010000002">
    <property type="protein sequence ID" value="MDG3006717.1"/>
    <property type="molecule type" value="Genomic_DNA"/>
</dbReference>
<proteinExistence type="inferred from homology"/>
<comment type="function">
    <text evidence="4 6">Binds together with bS18 to 16S ribosomal RNA.</text>
</comment>
<name>A0ABT6FGL5_9BACT</name>
<evidence type="ECO:0000256" key="1">
    <source>
        <dbReference type="ARBA" id="ARBA00009512"/>
    </source>
</evidence>
<evidence type="ECO:0000256" key="7">
    <source>
        <dbReference type="SAM" id="MobiDB-lite"/>
    </source>
</evidence>
<reference evidence="8 9" key="1">
    <citation type="submission" date="2023-03" db="EMBL/GenBank/DDBJ databases">
        <title>Paludisphaera mucosa sp. nov. a novel planctomycete from northern fen.</title>
        <authorList>
            <person name="Ivanova A."/>
        </authorList>
    </citation>
    <scope>NUCLEOTIDE SEQUENCE [LARGE SCALE GENOMIC DNA]</scope>
    <source>
        <strain evidence="8 9">Pla2</strain>
    </source>
</reference>
<evidence type="ECO:0000256" key="3">
    <source>
        <dbReference type="ARBA" id="ARBA00023274"/>
    </source>
</evidence>
<evidence type="ECO:0000313" key="9">
    <source>
        <dbReference type="Proteomes" id="UP001216907"/>
    </source>
</evidence>
<gene>
    <name evidence="6 8" type="primary">rpsF</name>
    <name evidence="8" type="ORF">PZE19_23355</name>
</gene>
<dbReference type="InterPro" id="IPR020814">
    <property type="entry name" value="Ribosomal_S6_plastid/chlpt"/>
</dbReference>
<evidence type="ECO:0000313" key="8">
    <source>
        <dbReference type="EMBL" id="MDG3006717.1"/>
    </source>
</evidence>
<evidence type="ECO:0000256" key="4">
    <source>
        <dbReference type="ARBA" id="ARBA00035104"/>
    </source>
</evidence>
<keyword evidence="6" id="KW-0699">rRNA-binding</keyword>
<dbReference type="Pfam" id="PF01250">
    <property type="entry name" value="Ribosomal_S6"/>
    <property type="match status" value="1"/>
</dbReference>
<keyword evidence="9" id="KW-1185">Reference proteome</keyword>
<dbReference type="GO" id="GO:0005840">
    <property type="term" value="C:ribosome"/>
    <property type="evidence" value="ECO:0007669"/>
    <property type="project" value="UniProtKB-KW"/>
</dbReference>
<evidence type="ECO:0000256" key="2">
    <source>
        <dbReference type="ARBA" id="ARBA00022980"/>
    </source>
</evidence>
<dbReference type="RefSeq" id="WP_277863010.1">
    <property type="nucleotide sequence ID" value="NZ_JARRAG010000002.1"/>
</dbReference>
<keyword evidence="2 6" id="KW-0689">Ribosomal protein</keyword>
<dbReference type="CDD" id="cd00473">
    <property type="entry name" value="bS6"/>
    <property type="match status" value="1"/>
</dbReference>
<dbReference type="NCBIfam" id="TIGR00166">
    <property type="entry name" value="S6"/>
    <property type="match status" value="1"/>
</dbReference>
<keyword evidence="6" id="KW-0694">RNA-binding</keyword>
<comment type="caution">
    <text evidence="8">The sequence shown here is derived from an EMBL/GenBank/DDBJ whole genome shotgun (WGS) entry which is preliminary data.</text>
</comment>
<protein>
    <recommendedName>
        <fullName evidence="5 6">Small ribosomal subunit protein bS6</fullName>
    </recommendedName>
</protein>
<keyword evidence="3 6" id="KW-0687">Ribonucleoprotein</keyword>